<keyword evidence="7 8" id="KW-0472">Membrane</keyword>
<dbReference type="Proteomes" id="UP000006690">
    <property type="component" value="Chromosome"/>
</dbReference>
<dbReference type="PANTHER" id="PTHR35893:SF3">
    <property type="entry name" value="INNER MEMBRANE PROTEIN"/>
    <property type="match status" value="1"/>
</dbReference>
<evidence type="ECO:0000256" key="3">
    <source>
        <dbReference type="ARBA" id="ARBA00022475"/>
    </source>
</evidence>
<dbReference type="GO" id="GO:0043022">
    <property type="term" value="F:ribosome binding"/>
    <property type="evidence" value="ECO:0007669"/>
    <property type="project" value="InterPro"/>
</dbReference>
<keyword evidence="4" id="KW-0997">Cell inner membrane</keyword>
<dbReference type="InterPro" id="IPR043605">
    <property type="entry name" value="DUF883_C"/>
</dbReference>
<feature type="transmembrane region" description="Helical" evidence="8">
    <location>
        <begin position="87"/>
        <end position="105"/>
    </location>
</feature>
<dbReference type="PATRIC" id="fig|932677.3.peg.3150"/>
<dbReference type="Pfam" id="PF05957">
    <property type="entry name" value="DUF883"/>
    <property type="match status" value="1"/>
</dbReference>
<evidence type="ECO:0000256" key="6">
    <source>
        <dbReference type="ARBA" id="ARBA00022989"/>
    </source>
</evidence>
<dbReference type="InterPro" id="IPR010279">
    <property type="entry name" value="YqjD/ElaB"/>
</dbReference>
<evidence type="ECO:0000259" key="10">
    <source>
        <dbReference type="Pfam" id="PF19029"/>
    </source>
</evidence>
<keyword evidence="5 8" id="KW-0812">Transmembrane</keyword>
<feature type="domain" description="DUF883" evidence="10">
    <location>
        <begin position="78"/>
        <end position="107"/>
    </location>
</feature>
<evidence type="ECO:0000256" key="7">
    <source>
        <dbReference type="ARBA" id="ARBA00023136"/>
    </source>
</evidence>
<evidence type="ECO:0000259" key="9">
    <source>
        <dbReference type="Pfam" id="PF05957"/>
    </source>
</evidence>
<accession>A0A0H3L7D6</accession>
<dbReference type="eggNOG" id="COG4575">
    <property type="taxonomic scope" value="Bacteria"/>
</dbReference>
<evidence type="ECO:0000313" key="12">
    <source>
        <dbReference type="Proteomes" id="UP000006690"/>
    </source>
</evidence>
<protein>
    <submittedName>
        <fullName evidence="11">Inner membrane protein YqjD</fullName>
    </submittedName>
</protein>
<dbReference type="InterPro" id="IPR043604">
    <property type="entry name" value="DUF883_N"/>
</dbReference>
<evidence type="ECO:0000256" key="8">
    <source>
        <dbReference type="SAM" id="Phobius"/>
    </source>
</evidence>
<proteinExistence type="inferred from homology"/>
<evidence type="ECO:0000256" key="4">
    <source>
        <dbReference type="ARBA" id="ARBA00022519"/>
    </source>
</evidence>
<organism evidence="11 12">
    <name type="scientific">Pantoea ananatis (strain AJ13355)</name>
    <dbReference type="NCBI Taxonomy" id="932677"/>
    <lineage>
        <taxon>Bacteria</taxon>
        <taxon>Pseudomonadati</taxon>
        <taxon>Pseudomonadota</taxon>
        <taxon>Gammaproteobacteria</taxon>
        <taxon>Enterobacterales</taxon>
        <taxon>Erwiniaceae</taxon>
        <taxon>Pantoea</taxon>
    </lineage>
</organism>
<dbReference type="EMBL" id="AP012032">
    <property type="protein sequence ID" value="BAK12775.1"/>
    <property type="molecule type" value="Genomic_DNA"/>
</dbReference>
<evidence type="ECO:0000256" key="2">
    <source>
        <dbReference type="ARBA" id="ARBA00010423"/>
    </source>
</evidence>
<comment type="similarity">
    <text evidence="2">Belongs to the ElaB/YgaM/YqjD family.</text>
</comment>
<dbReference type="KEGG" id="paj:PAJ_2695"/>
<dbReference type="AlphaFoldDB" id="A0A0H3L7D6"/>
<keyword evidence="6 8" id="KW-1133">Transmembrane helix</keyword>
<name>A0A0H3L7D6_PANAA</name>
<dbReference type="HOGENOM" id="CLU_132623_4_2_6"/>
<reference evidence="12" key="1">
    <citation type="journal article" date="2012" name="Appl. Microbiol. Biotechnol.">
        <title>The complete genome sequence of Pantoea ananatis AJ13355, an organism with great biotechnological potential.</title>
        <authorList>
            <person name="Hara Y."/>
            <person name="Kadotani N."/>
            <person name="Izui H."/>
            <person name="Katashkina J.I."/>
            <person name="Kuvaeva T.M."/>
            <person name="Andreeva I.G."/>
            <person name="Golubeva L.I."/>
            <person name="Malko D.B."/>
            <person name="Makeev V.J."/>
            <person name="Mashko S.V."/>
            <person name="Kozlov Y.I."/>
        </authorList>
    </citation>
    <scope>NUCLEOTIDE SEQUENCE [LARGE SCALE GENOMIC DNA]</scope>
    <source>
        <strain evidence="12">AJ13355</strain>
    </source>
</reference>
<evidence type="ECO:0000313" key="11">
    <source>
        <dbReference type="EMBL" id="BAK12775.1"/>
    </source>
</evidence>
<feature type="domain" description="DUF883" evidence="9">
    <location>
        <begin position="14"/>
        <end position="62"/>
    </location>
</feature>
<dbReference type="Pfam" id="PF19029">
    <property type="entry name" value="DUF883_C"/>
    <property type="match status" value="1"/>
</dbReference>
<dbReference type="GO" id="GO:0005886">
    <property type="term" value="C:plasma membrane"/>
    <property type="evidence" value="ECO:0007669"/>
    <property type="project" value="UniProtKB-SubCell"/>
</dbReference>
<keyword evidence="3" id="KW-1003">Cell membrane</keyword>
<sequence length="107" mass="11766">MLKEYFMSKDTSSEYLRAELKNLADTLEEVLSSGTEKSKGELDKLRHKARVALDSSRERLGESGERLAATTREAAQKADGYVRDNPWHGVGIGAAIGVAIGMLISRR</sequence>
<gene>
    <name evidence="11" type="primary">yqjD</name>
    <name evidence="11" type="ordered locus">PAJ_2695</name>
</gene>
<evidence type="ECO:0000256" key="1">
    <source>
        <dbReference type="ARBA" id="ARBA00004377"/>
    </source>
</evidence>
<comment type="subcellular location">
    <subcellularLocation>
        <location evidence="1">Cell inner membrane</location>
        <topology evidence="1">Single-pass membrane protein</topology>
    </subcellularLocation>
</comment>
<dbReference type="PANTHER" id="PTHR35893">
    <property type="entry name" value="INNER MEMBRANE PROTEIN-RELATED"/>
    <property type="match status" value="1"/>
</dbReference>
<evidence type="ECO:0000256" key="5">
    <source>
        <dbReference type="ARBA" id="ARBA00022692"/>
    </source>
</evidence>